<proteinExistence type="predicted"/>
<feature type="compositionally biased region" description="Basic and acidic residues" evidence="1">
    <location>
        <begin position="208"/>
        <end position="221"/>
    </location>
</feature>
<organism evidence="2 3">
    <name type="scientific">Macrostomum lignano</name>
    <dbReference type="NCBI Taxonomy" id="282301"/>
    <lineage>
        <taxon>Eukaryota</taxon>
        <taxon>Metazoa</taxon>
        <taxon>Spiralia</taxon>
        <taxon>Lophotrochozoa</taxon>
        <taxon>Platyhelminthes</taxon>
        <taxon>Rhabditophora</taxon>
        <taxon>Macrostomorpha</taxon>
        <taxon>Macrostomida</taxon>
        <taxon>Macrostomidae</taxon>
        <taxon>Macrostomum</taxon>
    </lineage>
</organism>
<feature type="region of interest" description="Disordered" evidence="1">
    <location>
        <begin position="171"/>
        <end position="221"/>
    </location>
</feature>
<sequence length="734" mass="76983">RQVGGPKSAAASESAPATAGAAAAAVPAPEEPAAGGRSATSASAAPPSGRPAAEEEQQQARAAAAAEQQQHSREENEAAFQPGWQEASGTRGSGRKSSASTSGGGGGSKAEDKRGAFQAWLIRKRQQRSSAPSGGGARRAETDRRRDAAAERDGVSFERWLEAKRAQLRREARPAAAAADVEEDPPPEARSTRRRGCRVQTHSGAGCKRKESSGRRSEEKLERQRRASLAWRCAAHASRRPWPARCLAANSYRAALTIFKHLAAGFDENYKVFSEFTGSLQGHRREACSPSATSTVDRRLVPEAPAPKAFRCLALTSSCGAAEAAVLAEAVTGEAEQSVWLAGPPRTSSAPPPLRYVYKADWSSPGLHAPSSRAVGNHLSAVAHLARAPGPVVLGLSRPSLRPAPPCQPVPAVQPALPGSSDRLSEGHATRCFAARFNADGLLLTSAAYDCVKFGDLRLASGDPQAPVGPHICCPDGSSIVKRDACSLGATVSQESADFGDSQSSYLCRLGSHSFGTHGQCEAPPSQLASRTASTAPGHPYNPPWPRPVALFSRAKLSWPAAVTARRRRALSRPAGAGLGGVQHGAVTAFCCKAPPSRRHPLEENCSVLGYADDLALLSSDCAEAPNALLDGLTAAGARGSVSVFNAMKTEGCRRCGCMIYAEIRLRDGDGPGRRSEVLQFVYLGGLAADICDVPSETAARQWPGACLRSMRALLALEALSDGARSQLLFQARC</sequence>
<feature type="compositionally biased region" description="Low complexity" evidence="1">
    <location>
        <begin position="59"/>
        <end position="69"/>
    </location>
</feature>
<dbReference type="WBParaSite" id="snap_masked-unitig_38428-processed-gene-0.1-mRNA-1">
    <property type="protein sequence ID" value="snap_masked-unitig_38428-processed-gene-0.1-mRNA-1"/>
    <property type="gene ID" value="snap_masked-unitig_38428-processed-gene-0.1"/>
</dbReference>
<accession>A0A1I8JPK1</accession>
<feature type="compositionally biased region" description="Basic and acidic residues" evidence="1">
    <location>
        <begin position="138"/>
        <end position="155"/>
    </location>
</feature>
<feature type="compositionally biased region" description="Low complexity" evidence="1">
    <location>
        <begin position="87"/>
        <end position="101"/>
    </location>
</feature>
<name>A0A1I8JPK1_9PLAT</name>
<feature type="region of interest" description="Disordered" evidence="1">
    <location>
        <begin position="1"/>
        <end position="155"/>
    </location>
</feature>
<reference evidence="3" key="1">
    <citation type="submission" date="2016-11" db="UniProtKB">
        <authorList>
            <consortium name="WormBaseParasite"/>
        </authorList>
    </citation>
    <scope>IDENTIFICATION</scope>
</reference>
<dbReference type="AlphaFoldDB" id="A0A1I8JPK1"/>
<evidence type="ECO:0000313" key="2">
    <source>
        <dbReference type="Proteomes" id="UP000095280"/>
    </source>
</evidence>
<dbReference type="Proteomes" id="UP000095280">
    <property type="component" value="Unplaced"/>
</dbReference>
<feature type="region of interest" description="Disordered" evidence="1">
    <location>
        <begin position="519"/>
        <end position="542"/>
    </location>
</feature>
<protein>
    <submittedName>
        <fullName evidence="3">WD_REPEATS_REGION domain-containing protein</fullName>
    </submittedName>
</protein>
<evidence type="ECO:0000313" key="3">
    <source>
        <dbReference type="WBParaSite" id="snap_masked-unitig_38428-processed-gene-0.1-mRNA-1"/>
    </source>
</evidence>
<evidence type="ECO:0000256" key="1">
    <source>
        <dbReference type="SAM" id="MobiDB-lite"/>
    </source>
</evidence>
<feature type="compositionally biased region" description="Low complexity" evidence="1">
    <location>
        <begin position="1"/>
        <end position="51"/>
    </location>
</feature>
<keyword evidence="2" id="KW-1185">Reference proteome</keyword>